<proteinExistence type="predicted"/>
<comment type="caution">
    <text evidence="1">The sequence shown here is derived from an EMBL/GenBank/DDBJ whole genome shotgun (WGS) entry which is preliminary data.</text>
</comment>
<accession>A0A498J2Q4</accession>
<dbReference type="InterPro" id="IPR004320">
    <property type="entry name" value="BPS1_pln"/>
</dbReference>
<dbReference type="PANTHER" id="PTHR33070">
    <property type="entry name" value="OS06G0725500 PROTEIN"/>
    <property type="match status" value="1"/>
</dbReference>
<evidence type="ECO:0000313" key="1">
    <source>
        <dbReference type="EMBL" id="RXH87731.1"/>
    </source>
</evidence>
<evidence type="ECO:0000313" key="2">
    <source>
        <dbReference type="Proteomes" id="UP000290289"/>
    </source>
</evidence>
<reference evidence="1 2" key="1">
    <citation type="submission" date="2018-10" db="EMBL/GenBank/DDBJ databases">
        <title>A high-quality apple genome assembly.</title>
        <authorList>
            <person name="Hu J."/>
        </authorList>
    </citation>
    <scope>NUCLEOTIDE SEQUENCE [LARGE SCALE GENOMIC DNA]</scope>
    <source>
        <strain evidence="2">cv. HFTH1</strain>
        <tissue evidence="1">Young leaf</tissue>
    </source>
</reference>
<dbReference type="AlphaFoldDB" id="A0A498J2Q4"/>
<dbReference type="PANTHER" id="PTHR33070:SF129">
    <property type="entry name" value="DUF241 DOMAIN PROTEIN"/>
    <property type="match status" value="1"/>
</dbReference>
<protein>
    <recommendedName>
        <fullName evidence="3">DUF241 domain-containing protein</fullName>
    </recommendedName>
</protein>
<dbReference type="GO" id="GO:0048364">
    <property type="term" value="P:root development"/>
    <property type="evidence" value="ECO:0007669"/>
    <property type="project" value="InterPro"/>
</dbReference>
<sequence>MTFHTRSNSFPSRPHPIVQEVDEHLSILKSSEVTSTSSSSINHNLSSLGDLYDCVDRLLRLSLTQQALAQEQNERWTNDLLDGSLRLLDVCSTAKDAVLQTKAYVQDLQSIIRRTRGGKSEGLTSEVNKYLSSRKMIKKAIQKAMKNLKGIDSKTTFFSLDNDQETVAIVGKLRDVEAITLAVFESLLSFVSGPKSKPGWSIVSKMIPTKKVACEETEANEFAQVDAALHRTSKSNNAQNQLEMLESCIQGQEEGLESLFRQLIKTRLCQIFSSSANNSTTLAEECGQKWTNELDGSLRLLDVCGIIKDAASQTKDCTHELQSIMCRRRGDDMSFMIEQLKNVGDTADNTPSAVHMKHATSDVSSSFSSSSISHRLSDLLDLHNCVNKLFQLPLAQEAFVRERNEKWVDELLDGSLRLLDVCTAAKDALIHTKECVREIQSIMRRRRGGKSGFTNEVRKYSTSRKVVKKAICKALGTLRSSQKKCTFSSTNKDNVAVALIGALREVEAVTLTVFESLLSFISGAKSQSKMSGWSFVSKLMLTKKVACDEDDKTGINEFADVDAALNSLVCQEASKSDNMVDGENMQSELQQLELCSQDLEEGLESLFRRLIKNRVSLLNTLSN</sequence>
<gene>
    <name evidence="1" type="ORF">DVH24_034631</name>
</gene>
<dbReference type="EMBL" id="RDQH01000336">
    <property type="protein sequence ID" value="RXH87731.1"/>
    <property type="molecule type" value="Genomic_DNA"/>
</dbReference>
<dbReference type="Pfam" id="PF03087">
    <property type="entry name" value="BPS1"/>
    <property type="match status" value="3"/>
</dbReference>
<organism evidence="1 2">
    <name type="scientific">Malus domestica</name>
    <name type="common">Apple</name>
    <name type="synonym">Pyrus malus</name>
    <dbReference type="NCBI Taxonomy" id="3750"/>
    <lineage>
        <taxon>Eukaryota</taxon>
        <taxon>Viridiplantae</taxon>
        <taxon>Streptophyta</taxon>
        <taxon>Embryophyta</taxon>
        <taxon>Tracheophyta</taxon>
        <taxon>Spermatophyta</taxon>
        <taxon>Magnoliopsida</taxon>
        <taxon>eudicotyledons</taxon>
        <taxon>Gunneridae</taxon>
        <taxon>Pentapetalae</taxon>
        <taxon>rosids</taxon>
        <taxon>fabids</taxon>
        <taxon>Rosales</taxon>
        <taxon>Rosaceae</taxon>
        <taxon>Amygdaloideae</taxon>
        <taxon>Maleae</taxon>
        <taxon>Malus</taxon>
    </lineage>
</organism>
<dbReference type="GO" id="GO:0048367">
    <property type="term" value="P:shoot system development"/>
    <property type="evidence" value="ECO:0007669"/>
    <property type="project" value="InterPro"/>
</dbReference>
<dbReference type="Proteomes" id="UP000290289">
    <property type="component" value="Chromosome 10"/>
</dbReference>
<keyword evidence="2" id="KW-1185">Reference proteome</keyword>
<evidence type="ECO:0008006" key="3">
    <source>
        <dbReference type="Google" id="ProtNLM"/>
    </source>
</evidence>
<name>A0A498J2Q4_MALDO</name>